<dbReference type="VEuPathDB" id="FungiDB:FOXG_17232"/>
<evidence type="ECO:0000313" key="2">
    <source>
        <dbReference type="EMBL" id="RKK70007.1"/>
    </source>
</evidence>
<dbReference type="Gene3D" id="1.20.5.170">
    <property type="match status" value="1"/>
</dbReference>
<gene>
    <name evidence="2" type="ORF">BFJ69_g12201</name>
</gene>
<sequence>MSGISTGNNVSEEKRREKKRELDRRAQRASRARNKTRIANLEATIERMQCGQVDNSAIDLMNQLDDTIKERDQLASTLASVKSILARCIPSSGQAATQWHDTLSYDNNLET</sequence>
<feature type="compositionally biased region" description="Polar residues" evidence="1">
    <location>
        <begin position="1"/>
        <end position="10"/>
    </location>
</feature>
<reference evidence="2 3" key="1">
    <citation type="journal article" date="2018" name="Sci. Rep.">
        <title>Characterisation of pathogen-specific regions and novel effector candidates in Fusarium oxysporum f. sp. cepae.</title>
        <authorList>
            <person name="Armitage A.D."/>
            <person name="Taylor A."/>
            <person name="Sobczyk M.K."/>
            <person name="Baxter L."/>
            <person name="Greenfield B.P."/>
            <person name="Bates H.J."/>
            <person name="Wilson F."/>
            <person name="Jackson A.C."/>
            <person name="Ott S."/>
            <person name="Harrison R.J."/>
            <person name="Clarkson J.P."/>
        </authorList>
    </citation>
    <scope>NUCLEOTIDE SEQUENCE [LARGE SCALE GENOMIC DNA]</scope>
    <source>
        <strain evidence="2 3">Fo_A13</strain>
    </source>
</reference>
<evidence type="ECO:0000256" key="1">
    <source>
        <dbReference type="SAM" id="MobiDB-lite"/>
    </source>
</evidence>
<proteinExistence type="predicted"/>
<evidence type="ECO:0000313" key="3">
    <source>
        <dbReference type="Proteomes" id="UP000285084"/>
    </source>
</evidence>
<protein>
    <submittedName>
        <fullName evidence="2">Uncharacterized protein</fullName>
    </submittedName>
</protein>
<comment type="caution">
    <text evidence="2">The sequence shown here is derived from an EMBL/GenBank/DDBJ whole genome shotgun (WGS) entry which is preliminary data.</text>
</comment>
<dbReference type="EMBL" id="MRCX01000142">
    <property type="protein sequence ID" value="RKK70007.1"/>
    <property type="molecule type" value="Genomic_DNA"/>
</dbReference>
<dbReference type="VEuPathDB" id="FungiDB:FOMG_13971"/>
<accession>A0A420MPT5</accession>
<dbReference type="Proteomes" id="UP000285084">
    <property type="component" value="Unassembled WGS sequence"/>
</dbReference>
<feature type="compositionally biased region" description="Basic and acidic residues" evidence="1">
    <location>
        <begin position="11"/>
        <end position="26"/>
    </location>
</feature>
<dbReference type="AlphaFoldDB" id="A0A420MPT5"/>
<dbReference type="PANTHER" id="PTHR37012">
    <property type="entry name" value="B-ZIP TRANSCRIPTION FACTOR (EUROFUNG)-RELATED"/>
    <property type="match status" value="1"/>
</dbReference>
<dbReference type="VEuPathDB" id="FungiDB:FOZG_12059"/>
<name>A0A420MPT5_FUSOX</name>
<organism evidence="2 3">
    <name type="scientific">Fusarium oxysporum</name>
    <name type="common">Fusarium vascular wilt</name>
    <dbReference type="NCBI Taxonomy" id="5507"/>
    <lineage>
        <taxon>Eukaryota</taxon>
        <taxon>Fungi</taxon>
        <taxon>Dikarya</taxon>
        <taxon>Ascomycota</taxon>
        <taxon>Pezizomycotina</taxon>
        <taxon>Sordariomycetes</taxon>
        <taxon>Hypocreomycetidae</taxon>
        <taxon>Hypocreales</taxon>
        <taxon>Nectriaceae</taxon>
        <taxon>Fusarium</taxon>
        <taxon>Fusarium oxysporum species complex</taxon>
    </lineage>
</organism>
<feature type="region of interest" description="Disordered" evidence="1">
    <location>
        <begin position="1"/>
        <end position="34"/>
    </location>
</feature>